<proteinExistence type="predicted"/>
<comment type="caution">
    <text evidence="1">The sequence shown here is derived from an EMBL/GenBank/DDBJ whole genome shotgun (WGS) entry which is preliminary data.</text>
</comment>
<reference evidence="1" key="1">
    <citation type="journal article" date="2020" name="mSystems">
        <title>Genome- and Community-Level Interaction Insights into Carbon Utilization and Element Cycling Functions of Hydrothermarchaeota in Hydrothermal Sediment.</title>
        <authorList>
            <person name="Zhou Z."/>
            <person name="Liu Y."/>
            <person name="Xu W."/>
            <person name="Pan J."/>
            <person name="Luo Z.H."/>
            <person name="Li M."/>
        </authorList>
    </citation>
    <scope>NUCLEOTIDE SEQUENCE [LARGE SCALE GENOMIC DNA]</scope>
    <source>
        <strain evidence="1">SpSt-374</strain>
    </source>
</reference>
<gene>
    <name evidence="1" type="ORF">ENR15_13095</name>
</gene>
<sequence>MPQEAYDAFNRLARRFHQAVGQDGPATEVEAEQMAAEYMKVVLEHLSDETLATALDELRAGKVRMKNAEMTVKSWLETEEGQKQEREFKRFIANLYSRMSNHVAPAT</sequence>
<organism evidence="1">
    <name type="scientific">Planktothricoides sp. SpSt-374</name>
    <dbReference type="NCBI Taxonomy" id="2282167"/>
    <lineage>
        <taxon>Bacteria</taxon>
        <taxon>Bacillati</taxon>
        <taxon>Cyanobacteriota</taxon>
        <taxon>Cyanophyceae</taxon>
        <taxon>Oscillatoriophycideae</taxon>
        <taxon>Oscillatoriales</taxon>
        <taxon>Oscillatoriaceae</taxon>
        <taxon>Planktothricoides</taxon>
    </lineage>
</organism>
<protein>
    <submittedName>
        <fullName evidence="1">Uncharacterized protein</fullName>
    </submittedName>
</protein>
<dbReference type="EMBL" id="DSPX01000130">
    <property type="protein sequence ID" value="HGG01549.1"/>
    <property type="molecule type" value="Genomic_DNA"/>
</dbReference>
<accession>A0A7C3ZWK7</accession>
<evidence type="ECO:0000313" key="1">
    <source>
        <dbReference type="EMBL" id="HGG01549.1"/>
    </source>
</evidence>
<name>A0A7C3ZWK7_9CYAN</name>
<dbReference type="AlphaFoldDB" id="A0A7C3ZWK7"/>